<protein>
    <recommendedName>
        <fullName evidence="1">UBC core domain-containing protein</fullName>
    </recommendedName>
</protein>
<reference evidence="2" key="1">
    <citation type="submission" date="2021-04" db="EMBL/GenBank/DDBJ databases">
        <title>Draft genome of Fusarium avenaceum strain F156N33, isolated from an atmospheric sample in Virginia.</title>
        <authorList>
            <person name="Yang S."/>
            <person name="Vinatzer B.A."/>
            <person name="Coleman J."/>
        </authorList>
    </citation>
    <scope>NUCLEOTIDE SEQUENCE</scope>
    <source>
        <strain evidence="2">F156N33</strain>
    </source>
</reference>
<sequence>MGPSDTGYRGSLFFLSINFPNNYPFSPPRIRFKTRIFHTNINESGSISLNILEPGGSAWSAALIVRKCLHTIHSLLQDPNTGFPEATLLFETDRAGYYAQVQEWTQRYAMEHTTS</sequence>
<name>A0A9P7KM53_9HYPO</name>
<evidence type="ECO:0000259" key="1">
    <source>
        <dbReference type="PROSITE" id="PS50127"/>
    </source>
</evidence>
<keyword evidence="3" id="KW-1185">Reference proteome</keyword>
<evidence type="ECO:0000313" key="2">
    <source>
        <dbReference type="EMBL" id="KAG5655318.1"/>
    </source>
</evidence>
<evidence type="ECO:0000313" key="3">
    <source>
        <dbReference type="Proteomes" id="UP000782241"/>
    </source>
</evidence>
<dbReference type="SMART" id="SM00212">
    <property type="entry name" value="UBCc"/>
    <property type="match status" value="1"/>
</dbReference>
<dbReference type="EMBL" id="JAGPUO010000031">
    <property type="protein sequence ID" value="KAG5655318.1"/>
    <property type="molecule type" value="Genomic_DNA"/>
</dbReference>
<accession>A0A9P7KM53</accession>
<dbReference type="AlphaFoldDB" id="A0A9P7KM53"/>
<dbReference type="Pfam" id="PF00179">
    <property type="entry name" value="UQ_con"/>
    <property type="match status" value="1"/>
</dbReference>
<organism evidence="2 3">
    <name type="scientific">Fusarium avenaceum</name>
    <dbReference type="NCBI Taxonomy" id="40199"/>
    <lineage>
        <taxon>Eukaryota</taxon>
        <taxon>Fungi</taxon>
        <taxon>Dikarya</taxon>
        <taxon>Ascomycota</taxon>
        <taxon>Pezizomycotina</taxon>
        <taxon>Sordariomycetes</taxon>
        <taxon>Hypocreomycetidae</taxon>
        <taxon>Hypocreales</taxon>
        <taxon>Nectriaceae</taxon>
        <taxon>Fusarium</taxon>
        <taxon>Fusarium tricinctum species complex</taxon>
    </lineage>
</organism>
<dbReference type="Proteomes" id="UP000782241">
    <property type="component" value="Unassembled WGS sequence"/>
</dbReference>
<proteinExistence type="predicted"/>
<dbReference type="Gene3D" id="3.10.110.10">
    <property type="entry name" value="Ubiquitin Conjugating Enzyme"/>
    <property type="match status" value="1"/>
</dbReference>
<comment type="caution">
    <text evidence="2">The sequence shown here is derived from an EMBL/GenBank/DDBJ whole genome shotgun (WGS) entry which is preliminary data.</text>
</comment>
<dbReference type="InterPro" id="IPR016135">
    <property type="entry name" value="UBQ-conjugating_enzyme/RWD"/>
</dbReference>
<dbReference type="PROSITE" id="PS50127">
    <property type="entry name" value="UBC_2"/>
    <property type="match status" value="1"/>
</dbReference>
<dbReference type="InterPro" id="IPR000608">
    <property type="entry name" value="UBC"/>
</dbReference>
<dbReference type="SUPFAM" id="SSF54495">
    <property type="entry name" value="UBC-like"/>
    <property type="match status" value="1"/>
</dbReference>
<feature type="domain" description="UBC core" evidence="1">
    <location>
        <begin position="1"/>
        <end position="115"/>
    </location>
</feature>
<gene>
    <name evidence="2" type="ORF">KAF25_010470</name>
</gene>
<dbReference type="PANTHER" id="PTHR24068">
    <property type="entry name" value="UBIQUITIN-CONJUGATING ENZYME E2"/>
    <property type="match status" value="1"/>
</dbReference>